<proteinExistence type="predicted"/>
<sequence length="298" mass="33880">MKKNKCKLLILTSIMVISVVSFGMSGKNPDKSPSKPKTEDVDTAVSINDNVSTVGKKTGLKISKAELNAVADKIFKNEAGGKKEDIVYWNIGEDFPSLGIGHFIWYRAGQRGKFAESFPQLVAYYRAHDVKLPKIIEENDYSPWANRDELFRLKRIMDNDITELTNFLYDTKDIQVSFIFERLENSLEKMMAIADDPENVKKQFYRVAQSPNGLYPLIDYVNFKGEGTTRTETYNGEGWGLLQVLENMKGTESGKAALEEFSNSAKAVLERRVKNADPDSNEKKWLQGWLNRCDTYKN</sequence>
<name>A0A134AJ47_9FUSO</name>
<keyword evidence="3" id="KW-1185">Reference proteome</keyword>
<gene>
    <name evidence="2" type="ORF">HMPREF3180_00895</name>
</gene>
<comment type="caution">
    <text evidence="2">The sequence shown here is derived from an EMBL/GenBank/DDBJ whole genome shotgun (WGS) entry which is preliminary data.</text>
</comment>
<feature type="chain" id="PRO_5007461539" evidence="1">
    <location>
        <begin position="24"/>
        <end position="298"/>
    </location>
</feature>
<evidence type="ECO:0000313" key="2">
    <source>
        <dbReference type="EMBL" id="KXB67756.1"/>
    </source>
</evidence>
<evidence type="ECO:0000313" key="3">
    <source>
        <dbReference type="Proteomes" id="UP000070483"/>
    </source>
</evidence>
<protein>
    <submittedName>
        <fullName evidence="2">Uncharacterized protein</fullName>
    </submittedName>
</protein>
<feature type="signal peptide" evidence="1">
    <location>
        <begin position="1"/>
        <end position="23"/>
    </location>
</feature>
<dbReference type="EMBL" id="LSDD01000059">
    <property type="protein sequence ID" value="KXB67756.1"/>
    <property type="molecule type" value="Genomic_DNA"/>
</dbReference>
<dbReference type="RefSeq" id="WP_060917729.1">
    <property type="nucleotide sequence ID" value="NZ_KQ960048.1"/>
</dbReference>
<dbReference type="PATRIC" id="fig|157687.3.peg.893"/>
<dbReference type="STRING" id="157687.HMPREF3180_00895"/>
<keyword evidence="1" id="KW-0732">Signal</keyword>
<dbReference type="OrthoDB" id="20998at2"/>
<dbReference type="AlphaFoldDB" id="A0A134AJ47"/>
<accession>A0A134AJ47</accession>
<organism evidence="2 3">
    <name type="scientific">Leptotrichia wadei</name>
    <dbReference type="NCBI Taxonomy" id="157687"/>
    <lineage>
        <taxon>Bacteria</taxon>
        <taxon>Fusobacteriati</taxon>
        <taxon>Fusobacteriota</taxon>
        <taxon>Fusobacteriia</taxon>
        <taxon>Fusobacteriales</taxon>
        <taxon>Leptotrichiaceae</taxon>
        <taxon>Leptotrichia</taxon>
    </lineage>
</organism>
<evidence type="ECO:0000256" key="1">
    <source>
        <dbReference type="SAM" id="SignalP"/>
    </source>
</evidence>
<reference evidence="3" key="1">
    <citation type="submission" date="2016-01" db="EMBL/GenBank/DDBJ databases">
        <authorList>
            <person name="Mitreva M."/>
            <person name="Pepin K.H."/>
            <person name="Mihindukulasuriya K.A."/>
            <person name="Fulton R."/>
            <person name="Fronick C."/>
            <person name="O'Laughlin M."/>
            <person name="Miner T."/>
            <person name="Herter B."/>
            <person name="Rosa B.A."/>
            <person name="Cordes M."/>
            <person name="Tomlinson C."/>
            <person name="Wollam A."/>
            <person name="Palsikar V.B."/>
            <person name="Mardis E.R."/>
            <person name="Wilson R.K."/>
        </authorList>
    </citation>
    <scope>NUCLEOTIDE SEQUENCE [LARGE SCALE GENOMIC DNA]</scope>
    <source>
        <strain evidence="3">KA00185</strain>
    </source>
</reference>
<dbReference type="Proteomes" id="UP000070483">
    <property type="component" value="Unassembled WGS sequence"/>
</dbReference>